<feature type="signal peptide" evidence="1">
    <location>
        <begin position="1"/>
        <end position="22"/>
    </location>
</feature>
<dbReference type="GeneID" id="113726330"/>
<dbReference type="AlphaFoldDB" id="A0A6P6WCD6"/>
<accession>A0A6P6WCD6</accession>
<keyword evidence="1" id="KW-0732">Signal</keyword>
<dbReference type="OrthoDB" id="1734141at2759"/>
<feature type="chain" id="PRO_5044650782" evidence="1">
    <location>
        <begin position="23"/>
        <end position="129"/>
    </location>
</feature>
<name>A0A6P6WCD6_COFAR</name>
<protein>
    <submittedName>
        <fullName evidence="3">Uncharacterized protein</fullName>
    </submittedName>
</protein>
<reference evidence="2" key="1">
    <citation type="journal article" date="2025" name="Foods">
        <title>Unveiling the Microbial Signatures of Arabica Coffee Cherries: Insights into Ripeness Specific Diversity, Functional Traits, and Implications for Quality and Safety.</title>
        <authorList>
            <consortium name="RefSeq"/>
            <person name="Tenea G.N."/>
            <person name="Cifuentes V."/>
            <person name="Reyes P."/>
            <person name="Cevallos-Vallejos M."/>
        </authorList>
    </citation>
    <scope>NUCLEOTIDE SEQUENCE [LARGE SCALE GENOMIC DNA]</scope>
</reference>
<evidence type="ECO:0000313" key="2">
    <source>
        <dbReference type="Proteomes" id="UP001652660"/>
    </source>
</evidence>
<dbReference type="Pfam" id="PF10950">
    <property type="entry name" value="Organ_specific"/>
    <property type="match status" value="1"/>
</dbReference>
<organism evidence="2 3">
    <name type="scientific">Coffea arabica</name>
    <name type="common">Arabian coffee</name>
    <dbReference type="NCBI Taxonomy" id="13443"/>
    <lineage>
        <taxon>Eukaryota</taxon>
        <taxon>Viridiplantae</taxon>
        <taxon>Streptophyta</taxon>
        <taxon>Embryophyta</taxon>
        <taxon>Tracheophyta</taxon>
        <taxon>Spermatophyta</taxon>
        <taxon>Magnoliopsida</taxon>
        <taxon>eudicotyledons</taxon>
        <taxon>Gunneridae</taxon>
        <taxon>Pentapetalae</taxon>
        <taxon>asterids</taxon>
        <taxon>lamiids</taxon>
        <taxon>Gentianales</taxon>
        <taxon>Rubiaceae</taxon>
        <taxon>Ixoroideae</taxon>
        <taxon>Gardenieae complex</taxon>
        <taxon>Bertiereae - Coffeeae clade</taxon>
        <taxon>Coffeeae</taxon>
        <taxon>Coffea</taxon>
    </lineage>
</organism>
<dbReference type="PANTHER" id="PTHR33731:SF2">
    <property type="entry name" value="ORGAN-SPECIFIC PROTEIN S2-LIKE"/>
    <property type="match status" value="1"/>
</dbReference>
<dbReference type="InterPro" id="IPR024489">
    <property type="entry name" value="Organ_specific_prot"/>
</dbReference>
<reference evidence="3" key="2">
    <citation type="submission" date="2025-08" db="UniProtKB">
        <authorList>
            <consortium name="RefSeq"/>
        </authorList>
    </citation>
    <scope>IDENTIFICATION</scope>
    <source>
        <tissue evidence="3">Leaves</tissue>
    </source>
</reference>
<gene>
    <name evidence="3" type="primary">LOC113726330</name>
</gene>
<evidence type="ECO:0000256" key="1">
    <source>
        <dbReference type="SAM" id="SignalP"/>
    </source>
</evidence>
<dbReference type="PANTHER" id="PTHR33731">
    <property type="entry name" value="PROTEIN, PUTATIVE-RELATED"/>
    <property type="match status" value="1"/>
</dbReference>
<dbReference type="RefSeq" id="XP_027105787.1">
    <property type="nucleotide sequence ID" value="XM_027249986.2"/>
</dbReference>
<dbReference type="Proteomes" id="UP001652660">
    <property type="component" value="Chromosome 2e"/>
</dbReference>
<proteinExistence type="predicted"/>
<evidence type="ECO:0000313" key="3">
    <source>
        <dbReference type="RefSeq" id="XP_027105787.1"/>
    </source>
</evidence>
<keyword evidence="2" id="KW-1185">Reference proteome</keyword>
<sequence>MASPVALIALISLVLFAGITEARKDPGEYWQGVAARNDQALLEAIPHLVRIDSTLSDTKKITTASDCHTSNKKDSVAEAANNKKSVFATDFEPRPNLSAYGDDAKLKKKEEKTFTKDFEPRPGASFYAN</sequence>